<organism evidence="1 2">
    <name type="scientific">Nemania bipapillata</name>
    <dbReference type="NCBI Taxonomy" id="110536"/>
    <lineage>
        <taxon>Eukaryota</taxon>
        <taxon>Fungi</taxon>
        <taxon>Dikarya</taxon>
        <taxon>Ascomycota</taxon>
        <taxon>Pezizomycotina</taxon>
        <taxon>Sordariomycetes</taxon>
        <taxon>Xylariomycetidae</taxon>
        <taxon>Xylariales</taxon>
        <taxon>Xylariaceae</taxon>
        <taxon>Nemania</taxon>
    </lineage>
</organism>
<accession>A0ACC2J2G2</accession>
<sequence length="416" mass="48274">MMSEGHRCARILNVELEKPKKKSSAAAALLVKVSRFPEHLDPIPYDQLLHMFQHLYGSMLDTVQLLTKDLLRIDDLNAVSCRATVCRFDKRDTWRVYKSRSAVQDHFFCAPHIEVTLPYFPTRAATREVIAAIMDSYGTLGKHMQPAFKFRTRTYSWKFEPRTVYESIDAEHFIANPVTNEPDDDDEDDISQEEEPPTEQPQRRAITYPDQMKEESSETKSSHRVKRLDDIKDELRFGPNKEQCSETVKTLLANEFRLDPRRITVWFWVKDVQLHDDKWYPWGSLDNTYGLTVVSQEVVLYDQEDAKRSARRASKSGRSPKDKEPCDIAPTIRVILPVERTKFAKDDENVKGLKECVQSIRSQMTGISTCHSRAAFCISWKKERREFADWIVPHMVYRPTGDGETYVQENTAACKR</sequence>
<proteinExistence type="predicted"/>
<comment type="caution">
    <text evidence="1">The sequence shown here is derived from an EMBL/GenBank/DDBJ whole genome shotgun (WGS) entry which is preliminary data.</text>
</comment>
<evidence type="ECO:0000313" key="2">
    <source>
        <dbReference type="Proteomes" id="UP001153334"/>
    </source>
</evidence>
<reference evidence="1" key="1">
    <citation type="submission" date="2022-11" db="EMBL/GenBank/DDBJ databases">
        <title>Genome Sequence of Nemania bipapillata.</title>
        <authorList>
            <person name="Buettner E."/>
        </authorList>
    </citation>
    <scope>NUCLEOTIDE SEQUENCE</scope>
    <source>
        <strain evidence="1">CP14</strain>
    </source>
</reference>
<dbReference type="EMBL" id="JAPESX010000368">
    <property type="protein sequence ID" value="KAJ8121672.1"/>
    <property type="molecule type" value="Genomic_DNA"/>
</dbReference>
<evidence type="ECO:0000313" key="1">
    <source>
        <dbReference type="EMBL" id="KAJ8121672.1"/>
    </source>
</evidence>
<gene>
    <name evidence="1" type="ORF">ONZ43_g1935</name>
</gene>
<keyword evidence="2" id="KW-1185">Reference proteome</keyword>
<protein>
    <submittedName>
        <fullName evidence="1">Uncharacterized protein</fullName>
    </submittedName>
</protein>
<dbReference type="Proteomes" id="UP001153334">
    <property type="component" value="Unassembled WGS sequence"/>
</dbReference>
<name>A0ACC2J2G2_9PEZI</name>